<evidence type="ECO:0000313" key="2">
    <source>
        <dbReference type="Proteomes" id="UP001148786"/>
    </source>
</evidence>
<gene>
    <name evidence="1" type="ORF">NLJ89_g3651</name>
</gene>
<dbReference type="AlphaFoldDB" id="A0A9W8MYE6"/>
<name>A0A9W8MYE6_9AGAR</name>
<organism evidence="1 2">
    <name type="scientific">Agrocybe chaxingu</name>
    <dbReference type="NCBI Taxonomy" id="84603"/>
    <lineage>
        <taxon>Eukaryota</taxon>
        <taxon>Fungi</taxon>
        <taxon>Dikarya</taxon>
        <taxon>Basidiomycota</taxon>
        <taxon>Agaricomycotina</taxon>
        <taxon>Agaricomycetes</taxon>
        <taxon>Agaricomycetidae</taxon>
        <taxon>Agaricales</taxon>
        <taxon>Agaricineae</taxon>
        <taxon>Strophariaceae</taxon>
        <taxon>Agrocybe</taxon>
    </lineage>
</organism>
<keyword evidence="2" id="KW-1185">Reference proteome</keyword>
<dbReference type="Proteomes" id="UP001148786">
    <property type="component" value="Unassembled WGS sequence"/>
</dbReference>
<protein>
    <submittedName>
        <fullName evidence="1">Uncharacterized protein</fullName>
    </submittedName>
</protein>
<dbReference type="EMBL" id="JANKHO010000273">
    <property type="protein sequence ID" value="KAJ3512212.1"/>
    <property type="molecule type" value="Genomic_DNA"/>
</dbReference>
<accession>A0A9W8MYE6</accession>
<comment type="caution">
    <text evidence="1">The sequence shown here is derived from an EMBL/GenBank/DDBJ whole genome shotgun (WGS) entry which is preliminary data.</text>
</comment>
<proteinExistence type="predicted"/>
<reference evidence="1" key="1">
    <citation type="submission" date="2022-07" db="EMBL/GenBank/DDBJ databases">
        <title>Genome Sequence of Agrocybe chaxingu.</title>
        <authorList>
            <person name="Buettner E."/>
        </authorList>
    </citation>
    <scope>NUCLEOTIDE SEQUENCE</scope>
    <source>
        <strain evidence="1">MP-N11</strain>
    </source>
</reference>
<evidence type="ECO:0000313" key="1">
    <source>
        <dbReference type="EMBL" id="KAJ3512212.1"/>
    </source>
</evidence>
<sequence>MPVLYTQGPTAQQIYEETQEVNAELELRGVVAGVLRGVFGDDEGMIFVADQENTTPKATRQPGRRLSNEAPIFVFEDSIADYGPSNDLRGIARLRAIAPPAIVTDVLDAESFVALADVSLECDQENSARTGPLATVRAIAPDGKVNAPEAPVTAGITSVDTAVVGAIFEPRSKGPPPDLTEDH</sequence>